<dbReference type="Proteomes" id="UP000030640">
    <property type="component" value="Unassembled WGS sequence"/>
</dbReference>
<sequence length="377" mass="42438">MASLHDFFVRHLEELSRGSASPGDEGRTLRILKPRQGVEEGQELNGSKRWENVGGEGYVRHVHAPAAAAIICRNLGAWMSNLIRDGGQQGTWEQGQCTADKLGAFAGSRDTRACDYGDVEKQWKPFKWDQQFDSKKAEQRSFVNCIDIFVIFLTVMMNIGAQGEEWIDVKTKKSPCATLYDWYEKWGGPEVAEELMKLMTSNSAKIGIGRGNYVKLGDSSDKFWSRIQKGFRTRAYALQCPGEGNNRYSQTPSCVVMPDDQTSCQSGPPNSIKQQVRNRLQTIRTRLLSSPRKKEFADQRFCETGRNGEGRRETQHTTGQRGEEAGGGRRPMETSRREKTGRSHGATRTERENRTVPREVKGAEINPTAKRRRKIGG</sequence>
<dbReference type="RefSeq" id="XP_008819607.1">
    <property type="nucleotide sequence ID" value="XM_008821385.1"/>
</dbReference>
<dbReference type="AlphaFoldDB" id="W6ZX03"/>
<feature type="compositionally biased region" description="Basic and acidic residues" evidence="1">
    <location>
        <begin position="292"/>
        <end position="362"/>
    </location>
</feature>
<protein>
    <submittedName>
        <fullName evidence="2">Uncharacterized protein</fullName>
    </submittedName>
</protein>
<accession>W6ZX03</accession>
<keyword evidence="3" id="KW-1185">Reference proteome</keyword>
<organism evidence="2 3">
    <name type="scientific">Plasmodium inui San Antonio 1</name>
    <dbReference type="NCBI Taxonomy" id="1237626"/>
    <lineage>
        <taxon>Eukaryota</taxon>
        <taxon>Sar</taxon>
        <taxon>Alveolata</taxon>
        <taxon>Apicomplexa</taxon>
        <taxon>Aconoidasida</taxon>
        <taxon>Haemosporida</taxon>
        <taxon>Plasmodiidae</taxon>
        <taxon>Plasmodium</taxon>
        <taxon>Plasmodium (Plasmodium)</taxon>
    </lineage>
</organism>
<evidence type="ECO:0000313" key="3">
    <source>
        <dbReference type="Proteomes" id="UP000030640"/>
    </source>
</evidence>
<dbReference type="EMBL" id="KI965659">
    <property type="protein sequence ID" value="EUD63805.1"/>
    <property type="molecule type" value="Genomic_DNA"/>
</dbReference>
<feature type="region of interest" description="Disordered" evidence="1">
    <location>
        <begin position="290"/>
        <end position="377"/>
    </location>
</feature>
<evidence type="ECO:0000313" key="2">
    <source>
        <dbReference type="EMBL" id="EUD63805.1"/>
    </source>
</evidence>
<name>W6ZX03_9APIC</name>
<proteinExistence type="predicted"/>
<dbReference type="VEuPathDB" id="PlasmoDB:C922_05814"/>
<reference evidence="2 3" key="1">
    <citation type="submission" date="2013-02" db="EMBL/GenBank/DDBJ databases">
        <title>The Genome Sequence of Plasmodium inui San Antonio 1.</title>
        <authorList>
            <consortium name="The Broad Institute Genome Sequencing Platform"/>
            <consortium name="The Broad Institute Genome Sequencing Center for Infectious Disease"/>
            <person name="Neafsey D."/>
            <person name="Cheeseman I."/>
            <person name="Volkman S."/>
            <person name="Adams J."/>
            <person name="Walker B."/>
            <person name="Young S.K."/>
            <person name="Zeng Q."/>
            <person name="Gargeya S."/>
            <person name="Fitzgerald M."/>
            <person name="Haas B."/>
            <person name="Abouelleil A."/>
            <person name="Alvarado L."/>
            <person name="Arachchi H.M."/>
            <person name="Berlin A.M."/>
            <person name="Chapman S.B."/>
            <person name="Dewar J."/>
            <person name="Goldberg J."/>
            <person name="Griggs A."/>
            <person name="Gujja S."/>
            <person name="Hansen M."/>
            <person name="Howarth C."/>
            <person name="Imamovic A."/>
            <person name="Larimer J."/>
            <person name="McCowan C."/>
            <person name="Murphy C."/>
            <person name="Neiman D."/>
            <person name="Pearson M."/>
            <person name="Priest M."/>
            <person name="Roberts A."/>
            <person name="Saif S."/>
            <person name="Shea T."/>
            <person name="Sisk P."/>
            <person name="Sykes S."/>
            <person name="Wortman J."/>
            <person name="Nusbaum C."/>
            <person name="Birren B."/>
        </authorList>
    </citation>
    <scope>NUCLEOTIDE SEQUENCE [LARGE SCALE GENOMIC DNA]</scope>
    <source>
        <strain evidence="2 3">San Antonio 1</strain>
    </source>
</reference>
<dbReference type="GeneID" id="20041088"/>
<gene>
    <name evidence="2" type="ORF">C922_05814</name>
</gene>
<evidence type="ECO:0000256" key="1">
    <source>
        <dbReference type="SAM" id="MobiDB-lite"/>
    </source>
</evidence>